<evidence type="ECO:0000256" key="2">
    <source>
        <dbReference type="ARBA" id="ARBA00022741"/>
    </source>
</evidence>
<dbReference type="GO" id="GO:0098796">
    <property type="term" value="C:membrane protein complex"/>
    <property type="evidence" value="ECO:0007669"/>
    <property type="project" value="UniProtKB-ARBA"/>
</dbReference>
<feature type="region of interest" description="Disordered" evidence="4">
    <location>
        <begin position="1"/>
        <end position="21"/>
    </location>
</feature>
<feature type="compositionally biased region" description="Basic and acidic residues" evidence="4">
    <location>
        <begin position="1"/>
        <end position="13"/>
    </location>
</feature>
<dbReference type="PROSITE" id="PS00211">
    <property type="entry name" value="ABC_TRANSPORTER_1"/>
    <property type="match status" value="1"/>
</dbReference>
<reference evidence="6 7" key="1">
    <citation type="submission" date="2020-08" db="EMBL/GenBank/DDBJ databases">
        <authorList>
            <person name="Liu C."/>
            <person name="Sun Q."/>
        </authorList>
    </citation>
    <scope>NUCLEOTIDE SEQUENCE [LARGE SCALE GENOMIC DNA]</scope>
    <source>
        <strain evidence="6 7">N22</strain>
    </source>
</reference>
<dbReference type="EMBL" id="JACMSE010000001">
    <property type="protein sequence ID" value="MBC2887912.1"/>
    <property type="molecule type" value="Genomic_DNA"/>
</dbReference>
<gene>
    <name evidence="6" type="ORF">H7313_00830</name>
</gene>
<evidence type="ECO:0000256" key="4">
    <source>
        <dbReference type="SAM" id="MobiDB-lite"/>
    </source>
</evidence>
<dbReference type="PANTHER" id="PTHR24220:SF86">
    <property type="entry name" value="ABC TRANSPORTER ABCH.1"/>
    <property type="match status" value="1"/>
</dbReference>
<name>A0A842J7G2_9ACTN</name>
<dbReference type="AlphaFoldDB" id="A0A842J7G2"/>
<dbReference type="PANTHER" id="PTHR24220">
    <property type="entry name" value="IMPORT ATP-BINDING PROTEIN"/>
    <property type="match status" value="1"/>
</dbReference>
<dbReference type="SMART" id="SM00382">
    <property type="entry name" value="AAA"/>
    <property type="match status" value="1"/>
</dbReference>
<evidence type="ECO:0000313" key="7">
    <source>
        <dbReference type="Proteomes" id="UP000587396"/>
    </source>
</evidence>
<dbReference type="GO" id="GO:0005524">
    <property type="term" value="F:ATP binding"/>
    <property type="evidence" value="ECO:0007669"/>
    <property type="project" value="UniProtKB-KW"/>
</dbReference>
<accession>A0A842J7G2</accession>
<keyword evidence="7" id="KW-1185">Reference proteome</keyword>
<evidence type="ECO:0000313" key="6">
    <source>
        <dbReference type="EMBL" id="MBC2887912.1"/>
    </source>
</evidence>
<keyword evidence="1" id="KW-0813">Transport</keyword>
<protein>
    <submittedName>
        <fullName evidence="6">ABC transporter ATP-binding protein</fullName>
    </submittedName>
</protein>
<keyword evidence="2" id="KW-0547">Nucleotide-binding</keyword>
<dbReference type="GO" id="GO:0016887">
    <property type="term" value="F:ATP hydrolysis activity"/>
    <property type="evidence" value="ECO:0007669"/>
    <property type="project" value="InterPro"/>
</dbReference>
<dbReference type="SUPFAM" id="SSF52540">
    <property type="entry name" value="P-loop containing nucleoside triphosphate hydrolases"/>
    <property type="match status" value="1"/>
</dbReference>
<dbReference type="InterPro" id="IPR017911">
    <property type="entry name" value="MacB-like_ATP-bd"/>
</dbReference>
<dbReference type="InterPro" id="IPR003439">
    <property type="entry name" value="ABC_transporter-like_ATP-bd"/>
</dbReference>
<dbReference type="CDD" id="cd03255">
    <property type="entry name" value="ABC_MJ0796_LolCDE_FtsE"/>
    <property type="match status" value="1"/>
</dbReference>
<dbReference type="PROSITE" id="PS50893">
    <property type="entry name" value="ABC_TRANSPORTER_2"/>
    <property type="match status" value="1"/>
</dbReference>
<dbReference type="Pfam" id="PF00005">
    <property type="entry name" value="ABC_tran"/>
    <property type="match status" value="1"/>
</dbReference>
<dbReference type="Proteomes" id="UP000587396">
    <property type="component" value="Unassembled WGS sequence"/>
</dbReference>
<feature type="domain" description="ABC transporter" evidence="5">
    <location>
        <begin position="24"/>
        <end position="262"/>
    </location>
</feature>
<proteinExistence type="predicted"/>
<sequence length="287" mass="30624">MTERTGTPAKERPSSAASVASSTIRMERLAKRYPMGDEVVHALDGIDFCVDEGEFVAIVGLSGSGKTTLMNIIGLLDVPDDGTYTLDGQDVALLADNELADLRNRSIGFVFQSFNLLGSLTALENVKLPLTYRGTRPREADATARRYLAKVGLEGRERHLPSQLSGGQQQRVAIARALVGEPRIILADEPTGALDSHTSVEIMELFKSLHREGQTVILITHNPDLAEQAERVVRIADGRLGASEHGHEGVRLAVCDTAGGNDAAPATAVARAAAEREGEAHATRANG</sequence>
<organism evidence="6 7">
    <name type="scientific">Gordonibacter massiliensis</name>
    <name type="common">ex Traore et al. 2017</name>
    <dbReference type="NCBI Taxonomy" id="1841863"/>
    <lineage>
        <taxon>Bacteria</taxon>
        <taxon>Bacillati</taxon>
        <taxon>Actinomycetota</taxon>
        <taxon>Coriobacteriia</taxon>
        <taxon>Eggerthellales</taxon>
        <taxon>Eggerthellaceae</taxon>
        <taxon>Gordonibacter</taxon>
    </lineage>
</organism>
<dbReference type="InterPro" id="IPR017871">
    <property type="entry name" value="ABC_transporter-like_CS"/>
</dbReference>
<dbReference type="InterPro" id="IPR015854">
    <property type="entry name" value="ABC_transpr_LolD-like"/>
</dbReference>
<dbReference type="FunFam" id="3.40.50.300:FF:000032">
    <property type="entry name" value="Export ABC transporter ATP-binding protein"/>
    <property type="match status" value="1"/>
</dbReference>
<evidence type="ECO:0000259" key="5">
    <source>
        <dbReference type="PROSITE" id="PS50893"/>
    </source>
</evidence>
<dbReference type="InterPro" id="IPR027417">
    <property type="entry name" value="P-loop_NTPase"/>
</dbReference>
<dbReference type="Gene3D" id="3.40.50.300">
    <property type="entry name" value="P-loop containing nucleotide triphosphate hydrolases"/>
    <property type="match status" value="1"/>
</dbReference>
<comment type="caution">
    <text evidence="6">The sequence shown here is derived from an EMBL/GenBank/DDBJ whole genome shotgun (WGS) entry which is preliminary data.</text>
</comment>
<dbReference type="GO" id="GO:0022857">
    <property type="term" value="F:transmembrane transporter activity"/>
    <property type="evidence" value="ECO:0007669"/>
    <property type="project" value="TreeGrafter"/>
</dbReference>
<keyword evidence="3 6" id="KW-0067">ATP-binding</keyword>
<evidence type="ECO:0000256" key="1">
    <source>
        <dbReference type="ARBA" id="ARBA00022448"/>
    </source>
</evidence>
<evidence type="ECO:0000256" key="3">
    <source>
        <dbReference type="ARBA" id="ARBA00022840"/>
    </source>
</evidence>
<dbReference type="InterPro" id="IPR003593">
    <property type="entry name" value="AAA+_ATPase"/>
</dbReference>
<dbReference type="GO" id="GO:0005886">
    <property type="term" value="C:plasma membrane"/>
    <property type="evidence" value="ECO:0007669"/>
    <property type="project" value="TreeGrafter"/>
</dbReference>